<dbReference type="Proteomes" id="UP001165120">
    <property type="component" value="Unassembled WGS sequence"/>
</dbReference>
<dbReference type="PANTHER" id="PTHR12934">
    <property type="entry name" value="50S RIBOSOMAL PROTEIN L15"/>
    <property type="match status" value="1"/>
</dbReference>
<accession>A0A9W6WGF1</accession>
<dbReference type="InterPro" id="IPR005749">
    <property type="entry name" value="Ribosomal_uL15_bac-type"/>
</dbReference>
<comment type="caution">
    <text evidence="6">The sequence shown here is derived from an EMBL/GenBank/DDBJ whole genome shotgun (WGS) entry which is preliminary data.</text>
</comment>
<organism evidence="6 7">
    <name type="scientific">Candida boidinii</name>
    <name type="common">Yeast</name>
    <dbReference type="NCBI Taxonomy" id="5477"/>
    <lineage>
        <taxon>Eukaryota</taxon>
        <taxon>Fungi</taxon>
        <taxon>Dikarya</taxon>
        <taxon>Ascomycota</taxon>
        <taxon>Saccharomycotina</taxon>
        <taxon>Pichiomycetes</taxon>
        <taxon>Pichiales</taxon>
        <taxon>Pichiaceae</taxon>
        <taxon>Ogataea</taxon>
        <taxon>Ogataea/Candida clade</taxon>
    </lineage>
</organism>
<protein>
    <submittedName>
        <fullName evidence="6">Unnamed protein product</fullName>
    </submittedName>
</protein>
<proteinExistence type="inferred from homology"/>
<name>A0A9W6WGF1_CANBO</name>
<evidence type="ECO:0000256" key="1">
    <source>
        <dbReference type="ARBA" id="ARBA00007320"/>
    </source>
</evidence>
<dbReference type="SUPFAM" id="SSF52080">
    <property type="entry name" value="Ribosomal proteins L15p and L18e"/>
    <property type="match status" value="1"/>
</dbReference>
<evidence type="ECO:0000313" key="7">
    <source>
        <dbReference type="Proteomes" id="UP001165120"/>
    </source>
</evidence>
<dbReference type="GO" id="GO:0005762">
    <property type="term" value="C:mitochondrial large ribosomal subunit"/>
    <property type="evidence" value="ECO:0007669"/>
    <property type="project" value="TreeGrafter"/>
</dbReference>
<evidence type="ECO:0000313" key="6">
    <source>
        <dbReference type="EMBL" id="GME70938.1"/>
    </source>
</evidence>
<sequence>MFSQLRSFIPSIYSPSSTSSRVITRNISLLSNIGPVPESQKTDKRVGRGAGSKLGKTSGRGQKGQKARGSVPDWFEGGQTPIYKLFPKRGFFRHQKLDLNEIPLIRIQKFYDAGKINLKDGETLTMSKMKEIGLITGTIKEGVSITGTGKYLYNLPISIEATKASGPAIEAIEKSGGKFTSKYYSKYLGYRIHHSPQWFLEKRGYLPIESKPIARRDILFYSNPERRGYLVDSEYVSQIQTKAEVANSNSKKIERKSELEKELELVSSKDKLILDDITKGASGFTNSKILSFDDLKKL</sequence>
<evidence type="ECO:0000256" key="4">
    <source>
        <dbReference type="SAM" id="MobiDB-lite"/>
    </source>
</evidence>
<dbReference type="GO" id="GO:0006412">
    <property type="term" value="P:translation"/>
    <property type="evidence" value="ECO:0007669"/>
    <property type="project" value="InterPro"/>
</dbReference>
<dbReference type="EMBL" id="BSXN01000980">
    <property type="protein sequence ID" value="GME70938.1"/>
    <property type="molecule type" value="Genomic_DNA"/>
</dbReference>
<dbReference type="AlphaFoldDB" id="A0A9W6WGF1"/>
<dbReference type="InterPro" id="IPR036227">
    <property type="entry name" value="Ribosomal_uL15/eL18_sf"/>
</dbReference>
<dbReference type="GO" id="GO:0003735">
    <property type="term" value="F:structural constituent of ribosome"/>
    <property type="evidence" value="ECO:0007669"/>
    <property type="project" value="InterPro"/>
</dbReference>
<evidence type="ECO:0000256" key="2">
    <source>
        <dbReference type="ARBA" id="ARBA00022980"/>
    </source>
</evidence>
<feature type="region of interest" description="Disordered" evidence="4">
    <location>
        <begin position="34"/>
        <end position="71"/>
    </location>
</feature>
<comment type="similarity">
    <text evidence="1">Belongs to the universal ribosomal protein uL15 family.</text>
</comment>
<dbReference type="InterPro" id="IPR030878">
    <property type="entry name" value="Ribosomal_uL15"/>
</dbReference>
<evidence type="ECO:0000256" key="3">
    <source>
        <dbReference type="ARBA" id="ARBA00023274"/>
    </source>
</evidence>
<dbReference type="InterPro" id="IPR021131">
    <property type="entry name" value="Ribosomal_uL15/eL18"/>
</dbReference>
<keyword evidence="7" id="KW-1185">Reference proteome</keyword>
<keyword evidence="3" id="KW-0687">Ribonucleoprotein</keyword>
<dbReference type="Pfam" id="PF00828">
    <property type="entry name" value="Ribosomal_L27A"/>
    <property type="match status" value="1"/>
</dbReference>
<reference evidence="6" key="1">
    <citation type="submission" date="2023-04" db="EMBL/GenBank/DDBJ databases">
        <title>Candida boidinii NBRC 10035.</title>
        <authorList>
            <person name="Ichikawa N."/>
            <person name="Sato H."/>
            <person name="Tonouchi N."/>
        </authorList>
    </citation>
    <scope>NUCLEOTIDE SEQUENCE</scope>
    <source>
        <strain evidence="6">NBRC 10035</strain>
    </source>
</reference>
<evidence type="ECO:0000259" key="5">
    <source>
        <dbReference type="Pfam" id="PF00828"/>
    </source>
</evidence>
<dbReference type="HAMAP" id="MF_01341">
    <property type="entry name" value="Ribosomal_uL15"/>
    <property type="match status" value="1"/>
</dbReference>
<dbReference type="PANTHER" id="PTHR12934:SF11">
    <property type="entry name" value="LARGE RIBOSOMAL SUBUNIT PROTEIN UL15M"/>
    <property type="match status" value="1"/>
</dbReference>
<dbReference type="Gene3D" id="3.100.10.10">
    <property type="match status" value="1"/>
</dbReference>
<feature type="domain" description="Large ribosomal subunit protein uL15/eL18" evidence="5">
    <location>
        <begin position="102"/>
        <end position="180"/>
    </location>
</feature>
<gene>
    <name evidence="6" type="ORF">Cboi02_000301800</name>
</gene>
<dbReference type="NCBIfam" id="TIGR01071">
    <property type="entry name" value="rplO_bact"/>
    <property type="match status" value="1"/>
</dbReference>
<keyword evidence="2" id="KW-0689">Ribosomal protein</keyword>